<feature type="coiled-coil region" evidence="1">
    <location>
        <begin position="17"/>
        <end position="44"/>
    </location>
</feature>
<proteinExistence type="predicted"/>
<evidence type="ECO:0000313" key="2">
    <source>
        <dbReference type="EMBL" id="CAD1840487.1"/>
    </source>
</evidence>
<name>A0A6V7QC75_ANACO</name>
<gene>
    <name evidence="2" type="ORF">CB5_LOCUS23698</name>
</gene>
<accession>A0A6V7QC75</accession>
<dbReference type="AlphaFoldDB" id="A0A6V7QC75"/>
<sequence length="134" mass="15440">MTVDDVRYTVGPMERGIARINRTLHQISENMRQIENQRRRKSKDDSYFIPMNSWSKEFSEVHDHLSEGSFNDSGLTRKRRRVNSKFAPPHIRQSDASPECGLYGFGGSRCSQQILSLTNELTSWLSAKFDNGKD</sequence>
<dbReference type="EMBL" id="LR862135">
    <property type="protein sequence ID" value="CAD1840487.1"/>
    <property type="molecule type" value="Genomic_DNA"/>
</dbReference>
<reference evidence="2" key="1">
    <citation type="submission" date="2020-07" db="EMBL/GenBank/DDBJ databases">
        <authorList>
            <person name="Lin J."/>
        </authorList>
    </citation>
    <scope>NUCLEOTIDE SEQUENCE</scope>
</reference>
<evidence type="ECO:0000256" key="1">
    <source>
        <dbReference type="SAM" id="Coils"/>
    </source>
</evidence>
<organism evidence="2">
    <name type="scientific">Ananas comosus var. bracteatus</name>
    <name type="common">red pineapple</name>
    <dbReference type="NCBI Taxonomy" id="296719"/>
    <lineage>
        <taxon>Eukaryota</taxon>
        <taxon>Viridiplantae</taxon>
        <taxon>Streptophyta</taxon>
        <taxon>Embryophyta</taxon>
        <taxon>Tracheophyta</taxon>
        <taxon>Spermatophyta</taxon>
        <taxon>Magnoliopsida</taxon>
        <taxon>Liliopsida</taxon>
        <taxon>Poales</taxon>
        <taxon>Bromeliaceae</taxon>
        <taxon>Bromelioideae</taxon>
        <taxon>Ananas</taxon>
    </lineage>
</organism>
<keyword evidence="1" id="KW-0175">Coiled coil</keyword>
<protein>
    <submittedName>
        <fullName evidence="2">Uncharacterized protein</fullName>
    </submittedName>
</protein>